<evidence type="ECO:0000313" key="3">
    <source>
        <dbReference type="EMBL" id="KAH7572863.1"/>
    </source>
</evidence>
<dbReference type="InterPro" id="IPR008906">
    <property type="entry name" value="HATC_C_dom"/>
</dbReference>
<dbReference type="SUPFAM" id="SSF53098">
    <property type="entry name" value="Ribonuclease H-like"/>
    <property type="match status" value="1"/>
</dbReference>
<feature type="domain" description="HAT C-terminal dimerisation" evidence="1">
    <location>
        <begin position="432"/>
        <end position="491"/>
    </location>
</feature>
<evidence type="ECO:0008006" key="5">
    <source>
        <dbReference type="Google" id="ProtNLM"/>
    </source>
</evidence>
<dbReference type="PANTHER" id="PTHR23272:SF184">
    <property type="entry name" value="OS03G0311250 PROTEIN"/>
    <property type="match status" value="1"/>
</dbReference>
<comment type="caution">
    <text evidence="3">The sequence shown here is derived from an EMBL/GenBank/DDBJ whole genome shotgun (WGS) entry which is preliminary data.</text>
</comment>
<dbReference type="Proteomes" id="UP000827721">
    <property type="component" value="Unassembled WGS sequence"/>
</dbReference>
<name>A0ABQ8I8B2_9ROSI</name>
<gene>
    <name evidence="3" type="ORF">JRO89_XS03G0026200</name>
</gene>
<evidence type="ECO:0000313" key="4">
    <source>
        <dbReference type="Proteomes" id="UP000827721"/>
    </source>
</evidence>
<reference evidence="3 4" key="1">
    <citation type="submission" date="2021-02" db="EMBL/GenBank/DDBJ databases">
        <title>Plant Genome Project.</title>
        <authorList>
            <person name="Zhang R.-G."/>
        </authorList>
    </citation>
    <scope>NUCLEOTIDE SEQUENCE [LARGE SCALE GENOMIC DNA]</scope>
    <source>
        <tissue evidence="3">Leaves</tissue>
    </source>
</reference>
<dbReference type="Pfam" id="PF05699">
    <property type="entry name" value="Dimer_Tnp_hAT"/>
    <property type="match status" value="1"/>
</dbReference>
<sequence length="519" mass="60877">MSNQNDTKRRKLSEGWEEFIEHKGEDGKDWAKCKYCRKLSKEKSNFDLESKALDVARIIIKHQRGISLLDSIKDDILRVYIEEKEKLRESLSKLSCRFSLVIDIVLHVPNDYLFMNICYIDDGWDLRKKVLGFLIEFSEGDHYLEIIKSLVMDWKIDRNMSSFVVVEGYPHVYQCYGEITSQLDGYCGSLPFLGQLYNMKQCFDYVRETPFNGHMFAVAVHIVNWGKKVSNLVSTQFTSDFELLNSAVRRKEAFWKLEQIHPDFKPINLTADEWDEAKAIYDCLKAINNAVKSFSESKFDTANVYFPMFCDIYVKLQKWEKSKYEFVNNIAFDIKALEFDRYWEKCVMALTIAAVFDPRFKMDIVESWYKEIYGDDDTDTHLKTFSDHLEGVYNKYAICFSNCSDSYKMLDRLGRPRTCPSNDENVVSPSSELDQYLKDSRFRSVEEFDILGWWRVNTPNFPTLAMIARDYLAIPFSQAVSYSSFMRTIEIDDDIEYYADSDIQILQAMVLTKSWLESQ</sequence>
<dbReference type="EMBL" id="JAFEMO010000003">
    <property type="protein sequence ID" value="KAH7572863.1"/>
    <property type="molecule type" value="Genomic_DNA"/>
</dbReference>
<keyword evidence="4" id="KW-1185">Reference proteome</keyword>
<dbReference type="InterPro" id="IPR012337">
    <property type="entry name" value="RNaseH-like_sf"/>
</dbReference>
<organism evidence="3 4">
    <name type="scientific">Xanthoceras sorbifolium</name>
    <dbReference type="NCBI Taxonomy" id="99658"/>
    <lineage>
        <taxon>Eukaryota</taxon>
        <taxon>Viridiplantae</taxon>
        <taxon>Streptophyta</taxon>
        <taxon>Embryophyta</taxon>
        <taxon>Tracheophyta</taxon>
        <taxon>Spermatophyta</taxon>
        <taxon>Magnoliopsida</taxon>
        <taxon>eudicotyledons</taxon>
        <taxon>Gunneridae</taxon>
        <taxon>Pentapetalae</taxon>
        <taxon>rosids</taxon>
        <taxon>malvids</taxon>
        <taxon>Sapindales</taxon>
        <taxon>Sapindaceae</taxon>
        <taxon>Xanthoceroideae</taxon>
        <taxon>Xanthoceras</taxon>
    </lineage>
</organism>
<accession>A0ABQ8I8B2</accession>
<dbReference type="PANTHER" id="PTHR23272">
    <property type="entry name" value="BED FINGER-RELATED"/>
    <property type="match status" value="1"/>
</dbReference>
<protein>
    <recommendedName>
        <fullName evidence="5">Zinc finger BED domain-containing protein RICESLEEPER 2-like</fullName>
    </recommendedName>
</protein>
<evidence type="ECO:0000259" key="1">
    <source>
        <dbReference type="Pfam" id="PF05699"/>
    </source>
</evidence>
<feature type="domain" description="hAT-like transposase RNase-H fold" evidence="2">
    <location>
        <begin position="295"/>
        <end position="396"/>
    </location>
</feature>
<dbReference type="InterPro" id="IPR025525">
    <property type="entry name" value="hAT-like_transposase_RNase-H"/>
</dbReference>
<evidence type="ECO:0000259" key="2">
    <source>
        <dbReference type="Pfam" id="PF14372"/>
    </source>
</evidence>
<proteinExistence type="predicted"/>
<dbReference type="Pfam" id="PF14372">
    <property type="entry name" value="hAT-like_RNase-H"/>
    <property type="match status" value="1"/>
</dbReference>